<evidence type="ECO:0000313" key="2">
    <source>
        <dbReference type="EMBL" id="MDG0862115.1"/>
    </source>
</evidence>
<organism evidence="2 3">
    <name type="scientific">Pelomonas aquatica</name>
    <dbReference type="NCBI Taxonomy" id="431058"/>
    <lineage>
        <taxon>Bacteria</taxon>
        <taxon>Pseudomonadati</taxon>
        <taxon>Pseudomonadota</taxon>
        <taxon>Betaproteobacteria</taxon>
        <taxon>Burkholderiales</taxon>
        <taxon>Sphaerotilaceae</taxon>
        <taxon>Roseateles</taxon>
    </lineage>
</organism>
<dbReference type="EMBL" id="SGUG01000007">
    <property type="protein sequence ID" value="MDG0862115.1"/>
    <property type="molecule type" value="Genomic_DNA"/>
</dbReference>
<keyword evidence="3" id="KW-1185">Reference proteome</keyword>
<feature type="transmembrane region" description="Helical" evidence="1">
    <location>
        <begin position="307"/>
        <end position="330"/>
    </location>
</feature>
<evidence type="ECO:0000313" key="3">
    <source>
        <dbReference type="Proteomes" id="UP001152766"/>
    </source>
</evidence>
<comment type="caution">
    <text evidence="2">The sequence shown here is derived from an EMBL/GenBank/DDBJ whole genome shotgun (WGS) entry which is preliminary data.</text>
</comment>
<feature type="transmembrane region" description="Helical" evidence="1">
    <location>
        <begin position="177"/>
        <end position="196"/>
    </location>
</feature>
<accession>A0A9X4LER3</accession>
<proteinExistence type="predicted"/>
<feature type="transmembrane region" description="Helical" evidence="1">
    <location>
        <begin position="442"/>
        <end position="463"/>
    </location>
</feature>
<feature type="transmembrane region" description="Helical" evidence="1">
    <location>
        <begin position="52"/>
        <end position="71"/>
    </location>
</feature>
<feature type="transmembrane region" description="Helical" evidence="1">
    <location>
        <begin position="281"/>
        <end position="301"/>
    </location>
</feature>
<sequence length="481" mass="51110">MNAATSGQMLLAFWRQRDRESPWGRRLLIALTLLGLGASLYAAPGLWAAVLAGSATLALGGLWTAVAGSLLTQNHPHAARFVPGHLRQLRQAALSAWAVLSLACALLVWAAFERLPSFPALLLIVAATLAFAAWALRAWALWFVLSFGPALFFAFGLDRRLAPLWAALRELWAAQTGPVLALCLLGLAWSITRLFGNGDAAHGAGYAARARMRRAAREGATGHRGGLATFGRPGEWLGRPFERAASAWLRHVLARARPTPASVMQRAEIVLHGQQHWLRQALAVLLALAIAALSLGTVAALGGLGKAWTHGAFGMAIGLASMGINPSFALPGMLWHGRREQALLQLLPGMPQGAAQNRAVAWLQLRHALLAWTLTTLALAPLAWAADDPALLCLAFGALPLSAAWLLRAPAAMRAPSSWTAVLPVLAFLLLAWGLYAAKRQLGLPLAALAGLSVGASLALGAWRWRRVCRAPRPLPAGRLG</sequence>
<feature type="transmembrane region" description="Helical" evidence="1">
    <location>
        <begin position="92"/>
        <end position="112"/>
    </location>
</feature>
<feature type="transmembrane region" description="Helical" evidence="1">
    <location>
        <begin position="365"/>
        <end position="383"/>
    </location>
</feature>
<feature type="transmembrane region" description="Helical" evidence="1">
    <location>
        <begin position="419"/>
        <end position="436"/>
    </location>
</feature>
<dbReference type="AlphaFoldDB" id="A0A9X4LER3"/>
<dbReference type="Proteomes" id="UP001152766">
    <property type="component" value="Unassembled WGS sequence"/>
</dbReference>
<evidence type="ECO:0000256" key="1">
    <source>
        <dbReference type="SAM" id="Phobius"/>
    </source>
</evidence>
<feature type="transmembrane region" description="Helical" evidence="1">
    <location>
        <begin position="118"/>
        <end position="136"/>
    </location>
</feature>
<keyword evidence="1" id="KW-0812">Transmembrane</keyword>
<keyword evidence="1" id="KW-1133">Transmembrane helix</keyword>
<keyword evidence="1" id="KW-0472">Membrane</keyword>
<protein>
    <submittedName>
        <fullName evidence="2">Uncharacterized protein</fullName>
    </submittedName>
</protein>
<feature type="transmembrane region" description="Helical" evidence="1">
    <location>
        <begin position="389"/>
        <end position="407"/>
    </location>
</feature>
<reference evidence="2" key="1">
    <citation type="submission" date="2019-02" db="EMBL/GenBank/DDBJ databases">
        <title>Draft genome of the type strain Pelomonas aquatica CCUG 52575T.</title>
        <authorList>
            <person name="Gomila M."/>
            <person name="Lalucat J."/>
        </authorList>
    </citation>
    <scope>NUCLEOTIDE SEQUENCE</scope>
    <source>
        <strain evidence="2">CCUG 52575</strain>
    </source>
</reference>
<gene>
    <name evidence="2" type="ORF">EXJ73_06460</name>
</gene>
<dbReference type="RefSeq" id="WP_268146421.1">
    <property type="nucleotide sequence ID" value="NZ_JAPPUW010000001.1"/>
</dbReference>
<feature type="transmembrane region" description="Helical" evidence="1">
    <location>
        <begin position="141"/>
        <end position="157"/>
    </location>
</feature>
<name>A0A9X4LER3_9BURK</name>